<reference evidence="2 3" key="1">
    <citation type="submission" date="2022-10" db="EMBL/GenBank/DDBJ databases">
        <title>Comparative genomic analysis of Cohnella hashimotonis sp. nov., isolated from the International Space Station.</title>
        <authorList>
            <person name="Simpson A."/>
            <person name="Venkateswaran K."/>
        </authorList>
    </citation>
    <scope>NUCLEOTIDE SEQUENCE [LARGE SCALE GENOMIC DNA]</scope>
    <source>
        <strain evidence="2 3">DSM 18997</strain>
    </source>
</reference>
<dbReference type="InterPro" id="IPR007569">
    <property type="entry name" value="DUF559"/>
</dbReference>
<dbReference type="Proteomes" id="UP001153387">
    <property type="component" value="Unassembled WGS sequence"/>
</dbReference>
<feature type="domain" description="DUF559" evidence="1">
    <location>
        <begin position="59"/>
        <end position="130"/>
    </location>
</feature>
<keyword evidence="2" id="KW-0540">Nuclease</keyword>
<dbReference type="EMBL" id="JAPDHZ010000003">
    <property type="protein sequence ID" value="MDG0792034.1"/>
    <property type="molecule type" value="Genomic_DNA"/>
</dbReference>
<dbReference type="GO" id="GO:0004519">
    <property type="term" value="F:endonuclease activity"/>
    <property type="evidence" value="ECO:0007669"/>
    <property type="project" value="UniProtKB-KW"/>
</dbReference>
<sequence length="222" mass="25799">MGFEQAHEAFIAQHLSARSGERRGRLERGHREAEKLFCKNVWWKLHGHFDGLHPEYEVRDWRGLSYFCDFVWIGLAVKLVIEIKGFGPHVRDMDRQKYCNELNRETFLTAMGYQVVSFAYDDVAARPELCVTLLRLLFARFQTQASPLGTDKLIEREIIRMSVMLARPIRPIDVMTHLRIGHRAAKAALVYLCRSGLFTESRGAEGSRIVRYEANESAWKWL</sequence>
<evidence type="ECO:0000313" key="2">
    <source>
        <dbReference type="EMBL" id="MDG0792034.1"/>
    </source>
</evidence>
<comment type="caution">
    <text evidence="2">The sequence shown here is derived from an EMBL/GenBank/DDBJ whole genome shotgun (WGS) entry which is preliminary data.</text>
</comment>
<keyword evidence="2" id="KW-0378">Hydrolase</keyword>
<keyword evidence="3" id="KW-1185">Reference proteome</keyword>
<evidence type="ECO:0000313" key="3">
    <source>
        <dbReference type="Proteomes" id="UP001153387"/>
    </source>
</evidence>
<organism evidence="2 3">
    <name type="scientific">Cohnella ginsengisoli</name>
    <dbReference type="NCBI Taxonomy" id="425004"/>
    <lineage>
        <taxon>Bacteria</taxon>
        <taxon>Bacillati</taxon>
        <taxon>Bacillota</taxon>
        <taxon>Bacilli</taxon>
        <taxon>Bacillales</taxon>
        <taxon>Paenibacillaceae</taxon>
        <taxon>Cohnella</taxon>
    </lineage>
</organism>
<evidence type="ECO:0000259" key="1">
    <source>
        <dbReference type="Pfam" id="PF04480"/>
    </source>
</evidence>
<dbReference type="Pfam" id="PF04480">
    <property type="entry name" value="DUF559"/>
    <property type="match status" value="1"/>
</dbReference>
<accession>A0A9X4QMH9</accession>
<name>A0A9X4QMH9_9BACL</name>
<keyword evidence="2" id="KW-0255">Endonuclease</keyword>
<dbReference type="AlphaFoldDB" id="A0A9X4QMH9"/>
<protein>
    <submittedName>
        <fullName evidence="2">Endonuclease domain-containing protein</fullName>
    </submittedName>
</protein>
<dbReference type="RefSeq" id="WP_277565863.1">
    <property type="nucleotide sequence ID" value="NZ_JAPDHZ010000003.1"/>
</dbReference>
<proteinExistence type="predicted"/>
<gene>
    <name evidence="2" type="ORF">OMP38_15065</name>
</gene>